<dbReference type="AlphaFoldDB" id="W8VWN5"/>
<accession>W8VWN5</accession>
<comment type="cofactor">
    <cofactor evidence="1">
        <name>Zn(2+)</name>
        <dbReference type="ChEBI" id="CHEBI:29105"/>
    </cofactor>
</comment>
<dbReference type="PANTHER" id="PTHR15162">
    <property type="entry name" value="ASPARTOACYLASE"/>
    <property type="match status" value="1"/>
</dbReference>
<keyword evidence="4" id="KW-0862">Zinc</keyword>
<evidence type="ECO:0000256" key="1">
    <source>
        <dbReference type="ARBA" id="ARBA00001947"/>
    </source>
</evidence>
<evidence type="ECO:0000259" key="5">
    <source>
        <dbReference type="Pfam" id="PF24827"/>
    </source>
</evidence>
<keyword evidence="2" id="KW-0479">Metal-binding</keyword>
<evidence type="ECO:0000256" key="4">
    <source>
        <dbReference type="ARBA" id="ARBA00022833"/>
    </source>
</evidence>
<dbReference type="InterPro" id="IPR055438">
    <property type="entry name" value="AstE_AspA_cat"/>
</dbReference>
<evidence type="ECO:0000313" key="6">
    <source>
        <dbReference type="EMBL" id="BAO54897.1"/>
    </source>
</evidence>
<keyword evidence="3" id="KW-0378">Hydrolase</keyword>
<dbReference type="EMBL" id="AP014548">
    <property type="protein sequence ID" value="BAO54897.1"/>
    <property type="molecule type" value="Genomic_DNA"/>
</dbReference>
<evidence type="ECO:0000313" key="7">
    <source>
        <dbReference type="Proteomes" id="UP000031760"/>
    </source>
</evidence>
<dbReference type="GO" id="GO:0005829">
    <property type="term" value="C:cytosol"/>
    <property type="evidence" value="ECO:0007669"/>
    <property type="project" value="TreeGrafter"/>
</dbReference>
<keyword evidence="7" id="KW-1185">Reference proteome</keyword>
<dbReference type="GO" id="GO:0046872">
    <property type="term" value="F:metal ion binding"/>
    <property type="evidence" value="ECO:0007669"/>
    <property type="project" value="UniProtKB-KW"/>
</dbReference>
<evidence type="ECO:0000256" key="2">
    <source>
        <dbReference type="ARBA" id="ARBA00022723"/>
    </source>
</evidence>
<protein>
    <submittedName>
        <fullName evidence="6">Succinylglutamate desuccinylase</fullName>
    </submittedName>
</protein>
<organism evidence="6 7">
    <name type="scientific">Nonlabens marinus S1-08</name>
    <dbReference type="NCBI Taxonomy" id="1454201"/>
    <lineage>
        <taxon>Bacteria</taxon>
        <taxon>Pseudomonadati</taxon>
        <taxon>Bacteroidota</taxon>
        <taxon>Flavobacteriia</taxon>
        <taxon>Flavobacteriales</taxon>
        <taxon>Flavobacteriaceae</taxon>
        <taxon>Nonlabens</taxon>
    </lineage>
</organism>
<proteinExistence type="predicted"/>
<dbReference type="Pfam" id="PF24827">
    <property type="entry name" value="AstE_AspA_cat"/>
    <property type="match status" value="1"/>
</dbReference>
<dbReference type="STRING" id="1454201.NMS_0888"/>
<gene>
    <name evidence="6" type="ORF">NMS_0888</name>
</gene>
<reference evidence="6 7" key="1">
    <citation type="journal article" date="2014" name="Proc. Natl. Acad. Sci. U.S.A.">
        <title>Functional characterization of flavobacteria rhodopsins reveals a unique class of light-driven chloride pump in bacteria.</title>
        <authorList>
            <person name="Yoshizawa S."/>
            <person name="Kumagai Y."/>
            <person name="Kim H."/>
            <person name="Ogura Y."/>
            <person name="Hayashi T."/>
            <person name="Iwasaki W."/>
            <person name="DeLong E.F."/>
            <person name="Kogure K."/>
        </authorList>
    </citation>
    <scope>NUCLEOTIDE SEQUENCE [LARGE SCALE GENOMIC DNA]</scope>
    <source>
        <strain evidence="6 7">S1-08</strain>
    </source>
</reference>
<name>W8VWN5_9FLAO</name>
<feature type="domain" description="Succinylglutamate desuccinylase/Aspartoacylase catalytic" evidence="5">
    <location>
        <begin position="44"/>
        <end position="175"/>
    </location>
</feature>
<dbReference type="PANTHER" id="PTHR15162:SF7">
    <property type="entry name" value="SUCCINYLGLUTAMATE DESUCCINYLASE"/>
    <property type="match status" value="1"/>
</dbReference>
<dbReference type="HOGENOM" id="CLU_057850_0_0_10"/>
<evidence type="ECO:0000256" key="3">
    <source>
        <dbReference type="ARBA" id="ARBA00022801"/>
    </source>
</evidence>
<dbReference type="KEGG" id="nmf:NMS_0888"/>
<dbReference type="Proteomes" id="UP000031760">
    <property type="component" value="Chromosome"/>
</dbReference>
<dbReference type="InterPro" id="IPR050178">
    <property type="entry name" value="AspA/AstE_fam"/>
</dbReference>
<dbReference type="Gene3D" id="3.40.630.10">
    <property type="entry name" value="Zn peptidases"/>
    <property type="match status" value="1"/>
</dbReference>
<dbReference type="GO" id="GO:0016788">
    <property type="term" value="F:hydrolase activity, acting on ester bonds"/>
    <property type="evidence" value="ECO:0007669"/>
    <property type="project" value="InterPro"/>
</dbReference>
<dbReference type="SUPFAM" id="SSF53187">
    <property type="entry name" value="Zn-dependent exopeptidases"/>
    <property type="match status" value="1"/>
</dbReference>
<sequence>MCFRFRESELIKPILQSCNLNDSTTLKQLHMKRIIDRYTCNTIGPLVFITAAVHGNEPSGVKALEEVFSQLRASKAQINGTLIGLRGNRGALEKGVRFIDEDLNRTWKPIKIAKQIKDTHEELEMEEIIEILDMELAHHKGQKAYFLDCHTTSSQSAPYMSVQVKNDNDEWAHRFPTYIVRGFSDIVNGSIDHYFTDRGLTGFTFEAGQHDDPASARHHQSMIWLMLKEACDLDLTQIKTHPQCVESLKNEAPDQKTFEIIHRHEIKDGDDFKMKAGFDNFQKISKGELLAHNNGAELKSTWNARIFMPLYQGQGNDGFFVIEEV</sequence>